<gene>
    <name evidence="1" type="ORF">NK718_16375</name>
</gene>
<evidence type="ECO:0000313" key="1">
    <source>
        <dbReference type="EMBL" id="MCP8940104.1"/>
    </source>
</evidence>
<protein>
    <recommendedName>
        <fullName evidence="3">Phenylacetate--CoA ligase family protein</fullName>
    </recommendedName>
</protein>
<keyword evidence="2" id="KW-1185">Reference proteome</keyword>
<sequence>MVAPEAKGAFGLLTEILLLETGDRAAREAWTKAQLANVIAHAQARSRLWARRIGPARAGSVALADLPEMSRADLIAQVEAEGPLLGPAEGVETSVHSTSGSTGQPVTFHITQANGLYNEVRLFAQYLLENRDLKLTRLRTNAQAKVPPPGYRLKRMPSYAGALEPLFETGEVVELLYANVPGAELARIVRSTRPGLIVCAPRFLEEVVAAAGFELFRSAKVKAIICLAEAAPDWIREGFDAIGVPLRANYSAEEVGLIGVECPATPGCYHVATSNVVVEEAPGPVEYEGVARFRLLVTHLHGYATPFIRYEIGDLGKLAPRCACGHDGPVITHLAGRLSSTLRHADGSRGQFHVRGGEVQDIVPATREFRIRQTRLDLLEAELVAPGATPAQAEAFADHLRARAGAGFRAEVRFVDTIDWGPSPKRLSFRCEV</sequence>
<evidence type="ECO:0008006" key="3">
    <source>
        <dbReference type="Google" id="ProtNLM"/>
    </source>
</evidence>
<dbReference type="PANTHER" id="PTHR36932">
    <property type="entry name" value="CAPSULAR POLYSACCHARIDE BIOSYNTHESIS PROTEIN"/>
    <property type="match status" value="1"/>
</dbReference>
<evidence type="ECO:0000313" key="2">
    <source>
        <dbReference type="Proteomes" id="UP001205890"/>
    </source>
</evidence>
<dbReference type="RefSeq" id="WP_254744441.1">
    <property type="nucleotide sequence ID" value="NZ_JANCLU010000017.1"/>
</dbReference>
<organism evidence="1 2">
    <name type="scientific">Alsobacter ponti</name>
    <dbReference type="NCBI Taxonomy" id="2962936"/>
    <lineage>
        <taxon>Bacteria</taxon>
        <taxon>Pseudomonadati</taxon>
        <taxon>Pseudomonadota</taxon>
        <taxon>Alphaproteobacteria</taxon>
        <taxon>Hyphomicrobiales</taxon>
        <taxon>Alsobacteraceae</taxon>
        <taxon>Alsobacter</taxon>
    </lineage>
</organism>
<dbReference type="InterPro" id="IPR042099">
    <property type="entry name" value="ANL_N_sf"/>
</dbReference>
<dbReference type="SUPFAM" id="SSF56801">
    <property type="entry name" value="Acetyl-CoA synthetase-like"/>
    <property type="match status" value="1"/>
</dbReference>
<dbReference type="PANTHER" id="PTHR36932:SF1">
    <property type="entry name" value="CAPSULAR POLYSACCHARIDE BIOSYNTHESIS PROTEIN"/>
    <property type="match status" value="1"/>
</dbReference>
<dbReference type="Gene3D" id="3.40.50.12780">
    <property type="entry name" value="N-terminal domain of ligase-like"/>
    <property type="match status" value="1"/>
</dbReference>
<dbReference type="InterPro" id="IPR053158">
    <property type="entry name" value="CapK_Type1_Caps_Biosynth"/>
</dbReference>
<reference evidence="1 2" key="1">
    <citation type="submission" date="2022-07" db="EMBL/GenBank/DDBJ databases">
        <authorList>
            <person name="Li W.-J."/>
            <person name="Deng Q.-Q."/>
        </authorList>
    </citation>
    <scope>NUCLEOTIDE SEQUENCE [LARGE SCALE GENOMIC DNA]</scope>
    <source>
        <strain evidence="1 2">SYSU M60028</strain>
    </source>
</reference>
<name>A0ABT1LFA3_9HYPH</name>
<proteinExistence type="predicted"/>
<comment type="caution">
    <text evidence="1">The sequence shown here is derived from an EMBL/GenBank/DDBJ whole genome shotgun (WGS) entry which is preliminary data.</text>
</comment>
<dbReference type="Proteomes" id="UP001205890">
    <property type="component" value="Unassembled WGS sequence"/>
</dbReference>
<accession>A0ABT1LFA3</accession>
<dbReference type="EMBL" id="JANCLU010000017">
    <property type="protein sequence ID" value="MCP8940104.1"/>
    <property type="molecule type" value="Genomic_DNA"/>
</dbReference>